<name>K5W360_PHACS</name>
<dbReference type="InParanoid" id="K5W360"/>
<organism evidence="1 2">
    <name type="scientific">Phanerochaete carnosa (strain HHB-10118-sp)</name>
    <name type="common">White-rot fungus</name>
    <name type="synonym">Peniophora carnosa</name>
    <dbReference type="NCBI Taxonomy" id="650164"/>
    <lineage>
        <taxon>Eukaryota</taxon>
        <taxon>Fungi</taxon>
        <taxon>Dikarya</taxon>
        <taxon>Basidiomycota</taxon>
        <taxon>Agaricomycotina</taxon>
        <taxon>Agaricomycetes</taxon>
        <taxon>Polyporales</taxon>
        <taxon>Phanerochaetaceae</taxon>
        <taxon>Phanerochaete</taxon>
    </lineage>
</organism>
<keyword evidence="2" id="KW-1185">Reference proteome</keyword>
<dbReference type="RefSeq" id="XP_007398031.1">
    <property type="nucleotide sequence ID" value="XM_007397969.1"/>
</dbReference>
<proteinExistence type="predicted"/>
<dbReference type="AlphaFoldDB" id="K5W360"/>
<sequence length="78" mass="9054">MNYGKDAYRFIGYLSDYLDDDRLPDMHVEVKVVRSIPSDSDGETWSVHHIALAVLHGSFSTFRYFRSRNWSSIIPAFP</sequence>
<reference evidence="1 2" key="1">
    <citation type="journal article" date="2012" name="BMC Genomics">
        <title>Comparative genomics of the white-rot fungi, Phanerochaete carnosa and P. chrysosporium, to elucidate the genetic basis of the distinct wood types they colonize.</title>
        <authorList>
            <person name="Suzuki H."/>
            <person name="MacDonald J."/>
            <person name="Syed K."/>
            <person name="Salamov A."/>
            <person name="Hori C."/>
            <person name="Aerts A."/>
            <person name="Henrissat B."/>
            <person name="Wiebenga A."/>
            <person name="vanKuyk P.A."/>
            <person name="Barry K."/>
            <person name="Lindquist E."/>
            <person name="LaButti K."/>
            <person name="Lapidus A."/>
            <person name="Lucas S."/>
            <person name="Coutinho P."/>
            <person name="Gong Y."/>
            <person name="Samejima M."/>
            <person name="Mahadevan R."/>
            <person name="Abou-Zaid M."/>
            <person name="de Vries R.P."/>
            <person name="Igarashi K."/>
            <person name="Yadav J.S."/>
            <person name="Grigoriev I.V."/>
            <person name="Master E.R."/>
        </authorList>
    </citation>
    <scope>NUCLEOTIDE SEQUENCE [LARGE SCALE GENOMIC DNA]</scope>
    <source>
        <strain evidence="1 2">HHB-10118-sp</strain>
    </source>
</reference>
<gene>
    <name evidence="1" type="ORF">PHACADRAFT_259642</name>
</gene>
<dbReference type="KEGG" id="pco:PHACADRAFT_259642"/>
<evidence type="ECO:0000313" key="2">
    <source>
        <dbReference type="Proteomes" id="UP000008370"/>
    </source>
</evidence>
<evidence type="ECO:0000313" key="1">
    <source>
        <dbReference type="EMBL" id="EKM53339.1"/>
    </source>
</evidence>
<accession>K5W360</accession>
<dbReference type="Proteomes" id="UP000008370">
    <property type="component" value="Unassembled WGS sequence"/>
</dbReference>
<dbReference type="HOGENOM" id="CLU_2622822_0_0_1"/>
<dbReference type="GeneID" id="18917481"/>
<protein>
    <submittedName>
        <fullName evidence="1">Uncharacterized protein</fullName>
    </submittedName>
</protein>
<dbReference type="EMBL" id="JH930474">
    <property type="protein sequence ID" value="EKM53339.1"/>
    <property type="molecule type" value="Genomic_DNA"/>
</dbReference>